<proteinExistence type="predicted"/>
<protein>
    <submittedName>
        <fullName evidence="1">Uncharacterized protein</fullName>
    </submittedName>
</protein>
<evidence type="ECO:0000313" key="1">
    <source>
        <dbReference type="EMBL" id="KAI3377500.1"/>
    </source>
</evidence>
<name>A0ACB8XCA4_9TELE</name>
<evidence type="ECO:0000313" key="2">
    <source>
        <dbReference type="Proteomes" id="UP000831701"/>
    </source>
</evidence>
<accession>A0ACB8XCA4</accession>
<dbReference type="Proteomes" id="UP000831701">
    <property type="component" value="Chromosome 1"/>
</dbReference>
<keyword evidence="2" id="KW-1185">Reference proteome</keyword>
<gene>
    <name evidence="1" type="ORF">L3Q82_008679</name>
</gene>
<dbReference type="EMBL" id="CM041531">
    <property type="protein sequence ID" value="KAI3377500.1"/>
    <property type="molecule type" value="Genomic_DNA"/>
</dbReference>
<sequence>MLPRPPAFSAAVVATICATVLLTRSCVCVSEEDDEVLEKTQLMEFYIYIPCFVKSIQLHNTTWVKSLALSCIPLHTFPLLSFPPLLLISPSSPSPPLIHLFPEKGLFILESEPLKRCITVDRSNLVLEDCERPTRRMLWKWVSRHRLFNLGTSTCLGLNVSNATQPLGTFECDTAHPLLWWRCNGNRLYGPSQWKVAVAGRLVVVKKNSYHEWKRYNTPREGPCSQPYEDIHTLLGNSHGMPCAFPFKYNNKWYSECTTEGREDHLQWCATTTRYDEAEKWGFCPVQDSSCERFWESNQELQACYQFNLYTILTWSQALSTCQAQGGNLLSITSLAEHRYIRDRLASVGAMVWIGLNHLKDRRGWQWSDGAPLSLVNFTTALPPSPLQDNSQCGVYNSASEGHWQSLSCESALPYICKKTPNDTRRAEPLENWQYIHTECANGWWPHNGFCYRVLSETEAGSWEESSLACGSQGANLTSLHSLSEVEMLLNLLANCKEHREIYKVLFCYRQQGHREY</sequence>
<organism evidence="1 2">
    <name type="scientific">Scortum barcoo</name>
    <name type="common">barcoo grunter</name>
    <dbReference type="NCBI Taxonomy" id="214431"/>
    <lineage>
        <taxon>Eukaryota</taxon>
        <taxon>Metazoa</taxon>
        <taxon>Chordata</taxon>
        <taxon>Craniata</taxon>
        <taxon>Vertebrata</taxon>
        <taxon>Euteleostomi</taxon>
        <taxon>Actinopterygii</taxon>
        <taxon>Neopterygii</taxon>
        <taxon>Teleostei</taxon>
        <taxon>Neoteleostei</taxon>
        <taxon>Acanthomorphata</taxon>
        <taxon>Eupercaria</taxon>
        <taxon>Centrarchiformes</taxon>
        <taxon>Terapontoidei</taxon>
        <taxon>Terapontidae</taxon>
        <taxon>Scortum</taxon>
    </lineage>
</organism>
<comment type="caution">
    <text evidence="1">The sequence shown here is derived from an EMBL/GenBank/DDBJ whole genome shotgun (WGS) entry which is preliminary data.</text>
</comment>
<reference evidence="1" key="1">
    <citation type="submission" date="2022-04" db="EMBL/GenBank/DDBJ databases">
        <title>Jade perch genome.</title>
        <authorList>
            <person name="Chao B."/>
        </authorList>
    </citation>
    <scope>NUCLEOTIDE SEQUENCE</scope>
    <source>
        <strain evidence="1">CB-2022</strain>
    </source>
</reference>